<dbReference type="InterPro" id="IPR003661">
    <property type="entry name" value="HisK_dim/P_dom"/>
</dbReference>
<dbReference type="Pfam" id="PF00512">
    <property type="entry name" value="HisKA"/>
    <property type="match status" value="1"/>
</dbReference>
<dbReference type="FunFam" id="3.30.565.10:FF:000006">
    <property type="entry name" value="Sensor histidine kinase WalK"/>
    <property type="match status" value="1"/>
</dbReference>
<keyword evidence="5" id="KW-0597">Phosphoprotein</keyword>
<dbReference type="RefSeq" id="WP_100363357.1">
    <property type="nucleotide sequence ID" value="NZ_PGFF01000001.1"/>
</dbReference>
<feature type="domain" description="Histidine kinase" evidence="13">
    <location>
        <begin position="264"/>
        <end position="478"/>
    </location>
</feature>
<dbReference type="Gene3D" id="3.30.565.10">
    <property type="entry name" value="Histidine kinase-like ATPase, C-terminal domain"/>
    <property type="match status" value="1"/>
</dbReference>
<comment type="catalytic activity">
    <reaction evidence="1">
        <text>ATP + protein L-histidine = ADP + protein N-phospho-L-histidine.</text>
        <dbReference type="EC" id="2.7.13.3"/>
    </reaction>
</comment>
<dbReference type="GO" id="GO:0005886">
    <property type="term" value="C:plasma membrane"/>
    <property type="evidence" value="ECO:0007669"/>
    <property type="project" value="UniProtKB-SubCell"/>
</dbReference>
<evidence type="ECO:0000256" key="5">
    <source>
        <dbReference type="ARBA" id="ARBA00022553"/>
    </source>
</evidence>
<evidence type="ECO:0000256" key="8">
    <source>
        <dbReference type="ARBA" id="ARBA00022777"/>
    </source>
</evidence>
<dbReference type="CDD" id="cd06225">
    <property type="entry name" value="HAMP"/>
    <property type="match status" value="1"/>
</dbReference>
<dbReference type="Gene3D" id="6.10.340.10">
    <property type="match status" value="1"/>
</dbReference>
<evidence type="ECO:0000256" key="2">
    <source>
        <dbReference type="ARBA" id="ARBA00001968"/>
    </source>
</evidence>
<keyword evidence="9 12" id="KW-1133">Transmembrane helix</keyword>
<dbReference type="CDD" id="cd00082">
    <property type="entry name" value="HisKA"/>
    <property type="match status" value="1"/>
</dbReference>
<dbReference type="GO" id="GO:0005509">
    <property type="term" value="F:calcium ion binding"/>
    <property type="evidence" value="ECO:0007669"/>
    <property type="project" value="UniProtKB-ARBA"/>
</dbReference>
<evidence type="ECO:0000256" key="7">
    <source>
        <dbReference type="ARBA" id="ARBA00022692"/>
    </source>
</evidence>
<dbReference type="Proteomes" id="UP000228758">
    <property type="component" value="Unassembled WGS sequence"/>
</dbReference>
<dbReference type="InterPro" id="IPR004358">
    <property type="entry name" value="Sig_transdc_His_kin-like_C"/>
</dbReference>
<dbReference type="SUPFAM" id="SSF55874">
    <property type="entry name" value="ATPase domain of HSP90 chaperone/DNA topoisomerase II/histidine kinase"/>
    <property type="match status" value="1"/>
</dbReference>
<evidence type="ECO:0000256" key="6">
    <source>
        <dbReference type="ARBA" id="ARBA00022679"/>
    </source>
</evidence>
<feature type="transmembrane region" description="Helical" evidence="12">
    <location>
        <begin position="163"/>
        <end position="190"/>
    </location>
</feature>
<name>A0A2M9CGJ6_9MICO</name>
<gene>
    <name evidence="15" type="ORF">CLV46_0532</name>
</gene>
<keyword evidence="7 12" id="KW-0812">Transmembrane</keyword>
<keyword evidence="6" id="KW-0808">Transferase</keyword>
<dbReference type="Pfam" id="PF00672">
    <property type="entry name" value="HAMP"/>
    <property type="match status" value="1"/>
</dbReference>
<dbReference type="SMART" id="SM00388">
    <property type="entry name" value="HisKA"/>
    <property type="match status" value="1"/>
</dbReference>
<comment type="subcellular location">
    <subcellularLocation>
        <location evidence="3">Cell membrane</location>
    </subcellularLocation>
</comment>
<evidence type="ECO:0000256" key="11">
    <source>
        <dbReference type="ARBA" id="ARBA00023136"/>
    </source>
</evidence>
<reference evidence="15 16" key="1">
    <citation type="submission" date="2017-11" db="EMBL/GenBank/DDBJ databases">
        <title>Genomic Encyclopedia of Archaeal and Bacterial Type Strains, Phase II (KMG-II): From Individual Species to Whole Genera.</title>
        <authorList>
            <person name="Goeker M."/>
        </authorList>
    </citation>
    <scope>NUCLEOTIDE SEQUENCE [LARGE SCALE GENOMIC DNA]</scope>
    <source>
        <strain evidence="15 16">DSM 27393</strain>
    </source>
</reference>
<sequence>MTRRAPWSLQARLIVGIVALLAITSAIVGAVSATVLQGQLVGRLDAQLASAVRQASSALSGDPASPPQVRRLLPAQAAGALALVAVDGTIVSAEYIGAEGSGTTLSVEQQRTLLGAEADGRPVTASLGGDLGDYRLATVRVGPNAQLVVGLPLGDVQTTIGQLVLTIVLVTAAALVLAIGLGIVVVRLALRPLDRVMSTATRVAELPLDRGEVALSERVPEHDTDPRTEVGKVGAAFNRMLDHVASALTARQRSEDKVRRFVADASHELRTPLTAIRGYAELTRRAPHDLPEDVTRSLARIESESVRMTRLVEDLLLLARLDEGREVRADAVDMGPLLVDAVSDAHAAAPEHEWELDVPEEPVLVTGDAERLHQVVANLLANARAHTPPGTRVVVALTGRAGEAEITVTDDGPGIDAALVPNLFERFVRGDDSRSRRAGSTGLGLAIVRAIVDAHHGAVAVESVPGRTVFRVTLPTASREPAGA</sequence>
<keyword evidence="11 12" id="KW-0472">Membrane</keyword>
<evidence type="ECO:0000256" key="1">
    <source>
        <dbReference type="ARBA" id="ARBA00000085"/>
    </source>
</evidence>
<feature type="domain" description="HAMP" evidence="14">
    <location>
        <begin position="187"/>
        <end position="249"/>
    </location>
</feature>
<dbReference type="PROSITE" id="PS50885">
    <property type="entry name" value="HAMP"/>
    <property type="match status" value="1"/>
</dbReference>
<evidence type="ECO:0000313" key="15">
    <source>
        <dbReference type="EMBL" id="PJJ70998.1"/>
    </source>
</evidence>
<evidence type="ECO:0000256" key="12">
    <source>
        <dbReference type="SAM" id="Phobius"/>
    </source>
</evidence>
<dbReference type="Pfam" id="PF02518">
    <property type="entry name" value="HATPase_c"/>
    <property type="match status" value="1"/>
</dbReference>
<dbReference type="EMBL" id="PGFF01000001">
    <property type="protein sequence ID" value="PJJ70998.1"/>
    <property type="molecule type" value="Genomic_DNA"/>
</dbReference>
<dbReference type="InterPro" id="IPR036097">
    <property type="entry name" value="HisK_dim/P_sf"/>
</dbReference>
<organism evidence="15 16">
    <name type="scientific">Diaminobutyricimonas aerilata</name>
    <dbReference type="NCBI Taxonomy" id="1162967"/>
    <lineage>
        <taxon>Bacteria</taxon>
        <taxon>Bacillati</taxon>
        <taxon>Actinomycetota</taxon>
        <taxon>Actinomycetes</taxon>
        <taxon>Micrococcales</taxon>
        <taxon>Microbacteriaceae</taxon>
        <taxon>Diaminobutyricimonas</taxon>
    </lineage>
</organism>
<evidence type="ECO:0000256" key="3">
    <source>
        <dbReference type="ARBA" id="ARBA00004236"/>
    </source>
</evidence>
<dbReference type="PANTHER" id="PTHR45436:SF5">
    <property type="entry name" value="SENSOR HISTIDINE KINASE TRCS"/>
    <property type="match status" value="1"/>
</dbReference>
<keyword evidence="8 15" id="KW-0418">Kinase</keyword>
<protein>
    <recommendedName>
        <fullName evidence="4">histidine kinase</fullName>
        <ecNumber evidence="4">2.7.13.3</ecNumber>
    </recommendedName>
</protein>
<dbReference type="InterPro" id="IPR036890">
    <property type="entry name" value="HATPase_C_sf"/>
</dbReference>
<proteinExistence type="predicted"/>
<dbReference type="AlphaFoldDB" id="A0A2M9CGJ6"/>
<dbReference type="InterPro" id="IPR003594">
    <property type="entry name" value="HATPase_dom"/>
</dbReference>
<dbReference type="InterPro" id="IPR005467">
    <property type="entry name" value="His_kinase_dom"/>
</dbReference>
<dbReference type="Gene3D" id="1.10.287.130">
    <property type="match status" value="1"/>
</dbReference>
<comment type="cofactor">
    <cofactor evidence="2">
        <name>a divalent metal cation</name>
        <dbReference type="ChEBI" id="CHEBI:60240"/>
    </cofactor>
</comment>
<dbReference type="GO" id="GO:0000155">
    <property type="term" value="F:phosphorelay sensor kinase activity"/>
    <property type="evidence" value="ECO:0007669"/>
    <property type="project" value="InterPro"/>
</dbReference>
<dbReference type="OrthoDB" id="9786919at2"/>
<dbReference type="CDD" id="cd00075">
    <property type="entry name" value="HATPase"/>
    <property type="match status" value="1"/>
</dbReference>
<evidence type="ECO:0000256" key="4">
    <source>
        <dbReference type="ARBA" id="ARBA00012438"/>
    </source>
</evidence>
<dbReference type="SUPFAM" id="SSF47384">
    <property type="entry name" value="Homodimeric domain of signal transducing histidine kinase"/>
    <property type="match status" value="1"/>
</dbReference>
<dbReference type="InterPro" id="IPR050428">
    <property type="entry name" value="TCS_sensor_his_kinase"/>
</dbReference>
<dbReference type="SMART" id="SM00304">
    <property type="entry name" value="HAMP"/>
    <property type="match status" value="1"/>
</dbReference>
<dbReference type="PRINTS" id="PR00344">
    <property type="entry name" value="BCTRLSENSOR"/>
</dbReference>
<dbReference type="FunFam" id="1.10.287.130:FF:000001">
    <property type="entry name" value="Two-component sensor histidine kinase"/>
    <property type="match status" value="1"/>
</dbReference>
<dbReference type="PROSITE" id="PS50109">
    <property type="entry name" value="HIS_KIN"/>
    <property type="match status" value="1"/>
</dbReference>
<comment type="caution">
    <text evidence="15">The sequence shown here is derived from an EMBL/GenBank/DDBJ whole genome shotgun (WGS) entry which is preliminary data.</text>
</comment>
<dbReference type="InterPro" id="IPR003660">
    <property type="entry name" value="HAMP_dom"/>
</dbReference>
<evidence type="ECO:0000259" key="14">
    <source>
        <dbReference type="PROSITE" id="PS50885"/>
    </source>
</evidence>
<keyword evidence="10" id="KW-0902">Two-component regulatory system</keyword>
<evidence type="ECO:0000256" key="9">
    <source>
        <dbReference type="ARBA" id="ARBA00022989"/>
    </source>
</evidence>
<dbReference type="PANTHER" id="PTHR45436">
    <property type="entry name" value="SENSOR HISTIDINE KINASE YKOH"/>
    <property type="match status" value="1"/>
</dbReference>
<evidence type="ECO:0000313" key="16">
    <source>
        <dbReference type="Proteomes" id="UP000228758"/>
    </source>
</evidence>
<accession>A0A2M9CGJ6</accession>
<evidence type="ECO:0000256" key="10">
    <source>
        <dbReference type="ARBA" id="ARBA00023012"/>
    </source>
</evidence>
<evidence type="ECO:0000259" key="13">
    <source>
        <dbReference type="PROSITE" id="PS50109"/>
    </source>
</evidence>
<dbReference type="EC" id="2.7.13.3" evidence="4"/>
<dbReference type="SMART" id="SM00387">
    <property type="entry name" value="HATPase_c"/>
    <property type="match status" value="1"/>
</dbReference>
<keyword evidence="16" id="KW-1185">Reference proteome</keyword>